<organism evidence="8 9">
    <name type="scientific">Oryctes borbonicus</name>
    <dbReference type="NCBI Taxonomy" id="1629725"/>
    <lineage>
        <taxon>Eukaryota</taxon>
        <taxon>Metazoa</taxon>
        <taxon>Ecdysozoa</taxon>
        <taxon>Arthropoda</taxon>
        <taxon>Hexapoda</taxon>
        <taxon>Insecta</taxon>
        <taxon>Pterygota</taxon>
        <taxon>Neoptera</taxon>
        <taxon>Endopterygota</taxon>
        <taxon>Coleoptera</taxon>
        <taxon>Polyphaga</taxon>
        <taxon>Scarabaeiformia</taxon>
        <taxon>Scarabaeidae</taxon>
        <taxon>Dynastinae</taxon>
        <taxon>Oryctes</taxon>
    </lineage>
</organism>
<comment type="cofactor">
    <cofactor evidence="1">
        <name>Zn(2+)</name>
        <dbReference type="ChEBI" id="CHEBI:29105"/>
    </cofactor>
</comment>
<dbReference type="PROSITE" id="PS00133">
    <property type="entry name" value="CARBOXYPEPT_ZN_2"/>
    <property type="match status" value="1"/>
</dbReference>
<evidence type="ECO:0000256" key="1">
    <source>
        <dbReference type="ARBA" id="ARBA00001947"/>
    </source>
</evidence>
<dbReference type="Pfam" id="PF00246">
    <property type="entry name" value="Peptidase_M14"/>
    <property type="match status" value="1"/>
</dbReference>
<sequence length="176" mass="19765">LNHFPHLDETLIFSSPNNEINFDMYLFYTDNNQNLFCPEGVSFSDREPETIAMMKWIMAQPFVLSGNLHGGAVVASYPFDNSGSDASCCVGSPTPDDDLFKELALLYASKNPVMKSGDACEDDEHFDNGITNGAYWYELDGGMQDFNYVHSNCFEVTFELSCCKYPPAKDLATEWE</sequence>
<keyword evidence="3" id="KW-0645">Protease</keyword>
<evidence type="ECO:0000256" key="6">
    <source>
        <dbReference type="PROSITE-ProRule" id="PRU01379"/>
    </source>
</evidence>
<dbReference type="EMBL" id="LJIG01002813">
    <property type="protein sequence ID" value="KRT84127.1"/>
    <property type="molecule type" value="Genomic_DNA"/>
</dbReference>
<feature type="non-terminal residue" evidence="8">
    <location>
        <position position="176"/>
    </location>
</feature>
<feature type="domain" description="Peptidase M14" evidence="7">
    <location>
        <begin position="1"/>
        <end position="176"/>
    </location>
</feature>
<reference evidence="8 9" key="1">
    <citation type="submission" date="2015-09" db="EMBL/GenBank/DDBJ databases">
        <title>Draft genome of the scarab beetle Oryctes borbonicus.</title>
        <authorList>
            <person name="Meyer J.M."/>
            <person name="Markov G.V."/>
            <person name="Baskaran P."/>
            <person name="Herrmann M."/>
            <person name="Sommer R.J."/>
            <person name="Roedelsperger C."/>
        </authorList>
    </citation>
    <scope>NUCLEOTIDE SEQUENCE [LARGE SCALE GENOMIC DNA]</scope>
    <source>
        <strain evidence="8">OB123</strain>
        <tissue evidence="8">Whole animal</tissue>
    </source>
</reference>
<dbReference type="GO" id="GO:0008270">
    <property type="term" value="F:zinc ion binding"/>
    <property type="evidence" value="ECO:0007669"/>
    <property type="project" value="InterPro"/>
</dbReference>
<dbReference type="Gene3D" id="3.40.630.10">
    <property type="entry name" value="Zn peptidases"/>
    <property type="match status" value="1"/>
</dbReference>
<dbReference type="GO" id="GO:0004181">
    <property type="term" value="F:metallocarboxypeptidase activity"/>
    <property type="evidence" value="ECO:0007669"/>
    <property type="project" value="InterPro"/>
</dbReference>
<dbReference type="GO" id="GO:0016485">
    <property type="term" value="P:protein processing"/>
    <property type="evidence" value="ECO:0007669"/>
    <property type="project" value="TreeGrafter"/>
</dbReference>
<feature type="active site" description="Proton donor/acceptor" evidence="6">
    <location>
        <position position="159"/>
    </location>
</feature>
<evidence type="ECO:0000259" key="7">
    <source>
        <dbReference type="PROSITE" id="PS52035"/>
    </source>
</evidence>
<dbReference type="AlphaFoldDB" id="A0A0T6B9Y9"/>
<dbReference type="Proteomes" id="UP000051574">
    <property type="component" value="Unassembled WGS sequence"/>
</dbReference>
<dbReference type="OrthoDB" id="10249045at2759"/>
<keyword evidence="3" id="KW-0121">Carboxypeptidase</keyword>
<comment type="caution">
    <text evidence="8">The sequence shown here is derived from an EMBL/GenBank/DDBJ whole genome shotgun (WGS) entry which is preliminary data.</text>
</comment>
<keyword evidence="5" id="KW-0862">Zinc</keyword>
<dbReference type="SUPFAM" id="SSF53187">
    <property type="entry name" value="Zn-dependent exopeptidases"/>
    <property type="match status" value="1"/>
</dbReference>
<accession>A0A0T6B9Y9</accession>
<evidence type="ECO:0000256" key="2">
    <source>
        <dbReference type="ARBA" id="ARBA00005988"/>
    </source>
</evidence>
<keyword evidence="9" id="KW-1185">Reference proteome</keyword>
<dbReference type="InterPro" id="IPR050753">
    <property type="entry name" value="Peptidase_M14_domain"/>
</dbReference>
<dbReference type="InterPro" id="IPR057247">
    <property type="entry name" value="CARBOXYPEPT_ZN_2"/>
</dbReference>
<feature type="non-terminal residue" evidence="8">
    <location>
        <position position="1"/>
    </location>
</feature>
<comment type="similarity">
    <text evidence="2 6">Belongs to the peptidase M14 family.</text>
</comment>
<gene>
    <name evidence="8" type="ORF">AMK59_2977</name>
</gene>
<dbReference type="InterPro" id="IPR000834">
    <property type="entry name" value="Peptidase_M14"/>
</dbReference>
<dbReference type="GO" id="GO:0006518">
    <property type="term" value="P:peptide metabolic process"/>
    <property type="evidence" value="ECO:0007669"/>
    <property type="project" value="TreeGrafter"/>
</dbReference>
<proteinExistence type="inferred from homology"/>
<evidence type="ECO:0000256" key="5">
    <source>
        <dbReference type="ARBA" id="ARBA00022833"/>
    </source>
</evidence>
<protein>
    <submittedName>
        <fullName evidence="8">Peptidase</fullName>
    </submittedName>
</protein>
<evidence type="ECO:0000313" key="9">
    <source>
        <dbReference type="Proteomes" id="UP000051574"/>
    </source>
</evidence>
<dbReference type="PANTHER" id="PTHR11532">
    <property type="entry name" value="PROTEASE M14 CARBOXYPEPTIDASE"/>
    <property type="match status" value="1"/>
</dbReference>
<evidence type="ECO:0000256" key="4">
    <source>
        <dbReference type="ARBA" id="ARBA00022723"/>
    </source>
</evidence>
<dbReference type="GO" id="GO:0005615">
    <property type="term" value="C:extracellular space"/>
    <property type="evidence" value="ECO:0007669"/>
    <property type="project" value="TreeGrafter"/>
</dbReference>
<evidence type="ECO:0000256" key="3">
    <source>
        <dbReference type="ARBA" id="ARBA00022645"/>
    </source>
</evidence>
<keyword evidence="4" id="KW-0479">Metal-binding</keyword>
<keyword evidence="3" id="KW-0378">Hydrolase</keyword>
<evidence type="ECO:0000313" key="8">
    <source>
        <dbReference type="EMBL" id="KRT84127.1"/>
    </source>
</evidence>
<dbReference type="PANTHER" id="PTHR11532:SF84">
    <property type="entry name" value="CARBOXYPEPTIDASE M"/>
    <property type="match status" value="1"/>
</dbReference>
<name>A0A0T6B9Y9_9SCAR</name>
<dbReference type="PROSITE" id="PS52035">
    <property type="entry name" value="PEPTIDASE_M14"/>
    <property type="match status" value="1"/>
</dbReference>